<keyword evidence="10" id="KW-1003">Cell membrane</keyword>
<keyword evidence="8 10" id="KW-1133">Transmembrane helix</keyword>
<protein>
    <recommendedName>
        <fullName evidence="10">Ion-translocating oxidoreductase complex subunit D</fullName>
        <ecNumber evidence="10">7.-.-.-</ecNumber>
    </recommendedName>
    <alternativeName>
        <fullName evidence="10">Rnf electron transport complex subunit D</fullName>
    </alternativeName>
</protein>
<dbReference type="PANTHER" id="PTHR30578:SF0">
    <property type="entry name" value="ION-TRANSLOCATING OXIDOREDUCTASE COMPLEX SUBUNIT D"/>
    <property type="match status" value="1"/>
</dbReference>
<comment type="function">
    <text evidence="10">Part of a membrane-bound complex that couples electron transfer with translocation of ions across the membrane.</text>
</comment>
<evidence type="ECO:0000313" key="11">
    <source>
        <dbReference type="EMBL" id="MCC2232503.1"/>
    </source>
</evidence>
<dbReference type="Pfam" id="PF03116">
    <property type="entry name" value="NQR2_RnfD_RnfE"/>
    <property type="match status" value="1"/>
</dbReference>
<keyword evidence="9 10" id="KW-0472">Membrane</keyword>
<dbReference type="GO" id="GO:0022900">
    <property type="term" value="P:electron transport chain"/>
    <property type="evidence" value="ECO:0007669"/>
    <property type="project" value="UniProtKB-UniRule"/>
</dbReference>
<evidence type="ECO:0000256" key="4">
    <source>
        <dbReference type="ARBA" id="ARBA00022643"/>
    </source>
</evidence>
<sequence length="309" mass="33017">MSKLLHVSTSPHVLSKDSTHSIMLDVVLALIPAAAWGVYMFGYRAAIILALSMISAVACEYIWQKCMHLPITVNDYSALVTGLLLGMNLPSTVPYWLPVVGSAFAIIIVKQLFGGIGQNFMNPALAGRCFLLIAFAGLMTNFPSVDAVSTATPLAVLKNGGTQSLSDMFFGFTSGTIGEVSALLLLAGGIYLLVKKVITWEIPVIYIGVFAVFMILFGGHGFDVNYVLCEICGGGLMLGAFFMATDYVSSPITFKGRVVFAVCLGLLTGLIRVFSKSAEGVSYAIIFCNLLVPLIEKVTLPKAFGREGK</sequence>
<keyword evidence="3 10" id="KW-0285">Flavoprotein</keyword>
<name>A0AAE3EDJ1_9FIRM</name>
<accession>A0AAE3EDJ1</accession>
<keyword evidence="7 10" id="KW-0249">Electron transport</keyword>
<keyword evidence="1 10" id="KW-0813">Transport</keyword>
<feature type="transmembrane region" description="Helical" evidence="10">
    <location>
        <begin position="168"/>
        <end position="193"/>
    </location>
</feature>
<dbReference type="Proteomes" id="UP001198182">
    <property type="component" value="Unassembled WGS sequence"/>
</dbReference>
<feature type="transmembrane region" description="Helical" evidence="10">
    <location>
        <begin position="95"/>
        <end position="113"/>
    </location>
</feature>
<feature type="transmembrane region" description="Helical" evidence="10">
    <location>
        <begin position="125"/>
        <end position="148"/>
    </location>
</feature>
<feature type="transmembrane region" description="Helical" evidence="10">
    <location>
        <begin position="45"/>
        <end position="63"/>
    </location>
</feature>
<evidence type="ECO:0000256" key="9">
    <source>
        <dbReference type="ARBA" id="ARBA00023136"/>
    </source>
</evidence>
<dbReference type="GO" id="GO:0055085">
    <property type="term" value="P:transmembrane transport"/>
    <property type="evidence" value="ECO:0007669"/>
    <property type="project" value="InterPro"/>
</dbReference>
<comment type="subcellular location">
    <subcellularLocation>
        <location evidence="10">Cell membrane</location>
        <topology evidence="10">Multi-pass membrane protein</topology>
    </subcellularLocation>
</comment>
<evidence type="ECO:0000256" key="7">
    <source>
        <dbReference type="ARBA" id="ARBA00022982"/>
    </source>
</evidence>
<dbReference type="RefSeq" id="WP_308454908.1">
    <property type="nucleotide sequence ID" value="NZ_JAJEQR010000071.1"/>
</dbReference>
<comment type="caution">
    <text evidence="11">The sequence shown here is derived from an EMBL/GenBank/DDBJ whole genome shotgun (WGS) entry which is preliminary data.</text>
</comment>
<dbReference type="InterPro" id="IPR004338">
    <property type="entry name" value="NqrB/RnfD"/>
</dbReference>
<dbReference type="PANTHER" id="PTHR30578">
    <property type="entry name" value="ELECTRON TRANSPORT COMPLEX PROTEIN RNFD"/>
    <property type="match status" value="1"/>
</dbReference>
<organism evidence="11 12">
    <name type="scientific">Hominifimenecus microfluidus</name>
    <dbReference type="NCBI Taxonomy" id="2885348"/>
    <lineage>
        <taxon>Bacteria</taxon>
        <taxon>Bacillati</taxon>
        <taxon>Bacillota</taxon>
        <taxon>Clostridia</taxon>
        <taxon>Lachnospirales</taxon>
        <taxon>Lachnospiraceae</taxon>
        <taxon>Hominifimenecus</taxon>
    </lineage>
</organism>
<keyword evidence="12" id="KW-1185">Reference proteome</keyword>
<evidence type="ECO:0000256" key="8">
    <source>
        <dbReference type="ARBA" id="ARBA00022989"/>
    </source>
</evidence>
<comment type="subunit">
    <text evidence="10">The complex is composed of six subunits: RnfA, RnfB, RnfC, RnfD, RnfE and RnfG.</text>
</comment>
<evidence type="ECO:0000256" key="5">
    <source>
        <dbReference type="ARBA" id="ARBA00022692"/>
    </source>
</evidence>
<evidence type="ECO:0000256" key="6">
    <source>
        <dbReference type="ARBA" id="ARBA00022967"/>
    </source>
</evidence>
<gene>
    <name evidence="10" type="primary">rnfD</name>
    <name evidence="11" type="ORF">LKD81_16150</name>
</gene>
<reference evidence="11" key="1">
    <citation type="submission" date="2021-10" db="EMBL/GenBank/DDBJ databases">
        <title>Anaerobic single-cell dispensing facilitates the cultivation of human gut bacteria.</title>
        <authorList>
            <person name="Afrizal A."/>
        </authorList>
    </citation>
    <scope>NUCLEOTIDE SEQUENCE</scope>
    <source>
        <strain evidence="11">CLA-AA-H215</strain>
    </source>
</reference>
<comment type="cofactor">
    <cofactor evidence="10">
        <name>FMN</name>
        <dbReference type="ChEBI" id="CHEBI:58210"/>
    </cofactor>
</comment>
<proteinExistence type="inferred from homology"/>
<feature type="transmembrane region" description="Helical" evidence="10">
    <location>
        <begin position="21"/>
        <end position="39"/>
    </location>
</feature>
<keyword evidence="5 10" id="KW-0812">Transmembrane</keyword>
<feature type="modified residue" description="FMN phosphoryl threonine" evidence="10">
    <location>
        <position position="152"/>
    </location>
</feature>
<comment type="similarity">
    <text evidence="10">Belongs to the NqrB/RnfD family.</text>
</comment>
<feature type="transmembrane region" description="Helical" evidence="10">
    <location>
        <begin position="200"/>
        <end position="218"/>
    </location>
</feature>
<keyword evidence="2 10" id="KW-0597">Phosphoprotein</keyword>
<evidence type="ECO:0000256" key="1">
    <source>
        <dbReference type="ARBA" id="ARBA00022448"/>
    </source>
</evidence>
<evidence type="ECO:0000313" key="12">
    <source>
        <dbReference type="Proteomes" id="UP001198182"/>
    </source>
</evidence>
<dbReference type="AlphaFoldDB" id="A0AAE3EDJ1"/>
<evidence type="ECO:0000256" key="2">
    <source>
        <dbReference type="ARBA" id="ARBA00022553"/>
    </source>
</evidence>
<dbReference type="EMBL" id="JAJEQR010000071">
    <property type="protein sequence ID" value="MCC2232503.1"/>
    <property type="molecule type" value="Genomic_DNA"/>
</dbReference>
<keyword evidence="6 10" id="KW-1278">Translocase</keyword>
<dbReference type="NCBIfam" id="TIGR01946">
    <property type="entry name" value="rnfD"/>
    <property type="match status" value="1"/>
</dbReference>
<dbReference type="InterPro" id="IPR011303">
    <property type="entry name" value="RnfD_bac"/>
</dbReference>
<keyword evidence="4 10" id="KW-0288">FMN</keyword>
<dbReference type="HAMAP" id="MF_00462">
    <property type="entry name" value="RsxD_RnfD"/>
    <property type="match status" value="1"/>
</dbReference>
<feature type="transmembrane region" description="Helical" evidence="10">
    <location>
        <begin position="224"/>
        <end position="244"/>
    </location>
</feature>
<evidence type="ECO:0000256" key="10">
    <source>
        <dbReference type="HAMAP-Rule" id="MF_00462"/>
    </source>
</evidence>
<dbReference type="EC" id="7.-.-.-" evidence="10"/>
<dbReference type="GO" id="GO:0005886">
    <property type="term" value="C:plasma membrane"/>
    <property type="evidence" value="ECO:0007669"/>
    <property type="project" value="UniProtKB-SubCell"/>
</dbReference>
<feature type="transmembrane region" description="Helical" evidence="10">
    <location>
        <begin position="256"/>
        <end position="275"/>
    </location>
</feature>
<evidence type="ECO:0000256" key="3">
    <source>
        <dbReference type="ARBA" id="ARBA00022630"/>
    </source>
</evidence>